<evidence type="ECO:0000313" key="2">
    <source>
        <dbReference type="EMBL" id="KAJ4443485.1"/>
    </source>
</evidence>
<protein>
    <submittedName>
        <fullName evidence="2">Uncharacterized protein</fullName>
    </submittedName>
</protein>
<dbReference type="Proteomes" id="UP001148838">
    <property type="component" value="Unassembled WGS sequence"/>
</dbReference>
<feature type="region of interest" description="Disordered" evidence="1">
    <location>
        <begin position="1"/>
        <end position="27"/>
    </location>
</feature>
<accession>A0ABQ8TAC2</accession>
<gene>
    <name evidence="2" type="ORF">ANN_05157</name>
</gene>
<name>A0ABQ8TAC2_PERAM</name>
<evidence type="ECO:0000256" key="1">
    <source>
        <dbReference type="SAM" id="MobiDB-lite"/>
    </source>
</evidence>
<keyword evidence="3" id="KW-1185">Reference proteome</keyword>
<sequence>MHIAEFKITSSSGDTEKDVTSRRNGPSVKEEWRKLHNAELHTLYSSPDTIRSIKSRLLRWAGHVARMGESRNAYRVGGKNTFGMPRRRWEDNIKVDLREVGYDGRDWINLTQVEVLESVPSCSDPNVRNPEGSAVSDTFIKYIEMKSNEAIEQGTSIKRRKKKLDVESGKSISAEDIENFSLPSTSKIAICSSRNKDYCKGKAVESSTVRVKMDIPWHQIFIELVRHWKDLRRYFKPSLKDIKRSISKPK</sequence>
<comment type="caution">
    <text evidence="2">The sequence shown here is derived from an EMBL/GenBank/DDBJ whole genome shotgun (WGS) entry which is preliminary data.</text>
</comment>
<dbReference type="EMBL" id="JAJSOF020000013">
    <property type="protein sequence ID" value="KAJ4443485.1"/>
    <property type="molecule type" value="Genomic_DNA"/>
</dbReference>
<proteinExistence type="predicted"/>
<organism evidence="2 3">
    <name type="scientific">Periplaneta americana</name>
    <name type="common">American cockroach</name>
    <name type="synonym">Blatta americana</name>
    <dbReference type="NCBI Taxonomy" id="6978"/>
    <lineage>
        <taxon>Eukaryota</taxon>
        <taxon>Metazoa</taxon>
        <taxon>Ecdysozoa</taxon>
        <taxon>Arthropoda</taxon>
        <taxon>Hexapoda</taxon>
        <taxon>Insecta</taxon>
        <taxon>Pterygota</taxon>
        <taxon>Neoptera</taxon>
        <taxon>Polyneoptera</taxon>
        <taxon>Dictyoptera</taxon>
        <taxon>Blattodea</taxon>
        <taxon>Blattoidea</taxon>
        <taxon>Blattidae</taxon>
        <taxon>Blattinae</taxon>
        <taxon>Periplaneta</taxon>
    </lineage>
</organism>
<reference evidence="2 3" key="1">
    <citation type="journal article" date="2022" name="Allergy">
        <title>Genome assembly and annotation of Periplaneta americana reveal a comprehensive cockroach allergen profile.</title>
        <authorList>
            <person name="Wang L."/>
            <person name="Xiong Q."/>
            <person name="Saelim N."/>
            <person name="Wang L."/>
            <person name="Nong W."/>
            <person name="Wan A.T."/>
            <person name="Shi M."/>
            <person name="Liu X."/>
            <person name="Cao Q."/>
            <person name="Hui J.H.L."/>
            <person name="Sookrung N."/>
            <person name="Leung T.F."/>
            <person name="Tungtrongchitr A."/>
            <person name="Tsui S.K.W."/>
        </authorList>
    </citation>
    <scope>NUCLEOTIDE SEQUENCE [LARGE SCALE GENOMIC DNA]</scope>
    <source>
        <strain evidence="2">PWHHKU_190912</strain>
    </source>
</reference>
<evidence type="ECO:0000313" key="3">
    <source>
        <dbReference type="Proteomes" id="UP001148838"/>
    </source>
</evidence>